<dbReference type="STRING" id="1675527.AIOL_001762"/>
<feature type="region of interest" description="Disordered" evidence="1">
    <location>
        <begin position="1190"/>
        <end position="1217"/>
    </location>
</feature>
<feature type="signal peptide" evidence="2">
    <location>
        <begin position="1"/>
        <end position="28"/>
    </location>
</feature>
<dbReference type="PANTHER" id="PTHR34819">
    <property type="entry name" value="LARGE CYSTEINE-RICH PERIPLASMIC PROTEIN OMCB"/>
    <property type="match status" value="1"/>
</dbReference>
<dbReference type="Gene3D" id="2.60.40.10">
    <property type="entry name" value="Immunoglobulins"/>
    <property type="match status" value="1"/>
</dbReference>
<evidence type="ECO:0000256" key="1">
    <source>
        <dbReference type="SAM" id="MobiDB-lite"/>
    </source>
</evidence>
<proteinExistence type="predicted"/>
<dbReference type="InterPro" id="IPR047589">
    <property type="entry name" value="DUF11_rpt"/>
</dbReference>
<evidence type="ECO:0000259" key="3">
    <source>
        <dbReference type="PROSITE" id="PS51208"/>
    </source>
</evidence>
<dbReference type="PATRIC" id="fig|1675527.3.peg.1856"/>
<feature type="chain" id="PRO_5005317906" evidence="2">
    <location>
        <begin position="29"/>
        <end position="2940"/>
    </location>
</feature>
<dbReference type="Pfam" id="PF01345">
    <property type="entry name" value="DUF11"/>
    <property type="match status" value="2"/>
</dbReference>
<dbReference type="Gene3D" id="2.40.128.130">
    <property type="entry name" value="Autotransporter beta-domain"/>
    <property type="match status" value="1"/>
</dbReference>
<dbReference type="Proteomes" id="UP000037178">
    <property type="component" value="Unassembled WGS sequence"/>
</dbReference>
<dbReference type="EMBL" id="LFTY01000002">
    <property type="protein sequence ID" value="KMW56806.1"/>
    <property type="molecule type" value="Genomic_DNA"/>
</dbReference>
<keyword evidence="2" id="KW-0732">Signal</keyword>
<dbReference type="InterPro" id="IPR001434">
    <property type="entry name" value="OmcB-like_DUF11"/>
</dbReference>
<dbReference type="InterPro" id="IPR036709">
    <property type="entry name" value="Autotransporte_beta_dom_sf"/>
</dbReference>
<name>A0A0J9E1N2_9RHOB</name>
<evidence type="ECO:0000256" key="2">
    <source>
        <dbReference type="SAM" id="SignalP"/>
    </source>
</evidence>
<dbReference type="NCBIfam" id="TIGR01451">
    <property type="entry name" value="B_ant_repeat"/>
    <property type="match status" value="1"/>
</dbReference>
<keyword evidence="5" id="KW-1185">Reference proteome</keyword>
<reference evidence="4 5" key="1">
    <citation type="submission" date="2015-06" db="EMBL/GenBank/DDBJ databases">
        <title>Draft genome sequence of an Alphaproteobacteria species associated to the Mediterranean sponge Oscarella lobularis.</title>
        <authorList>
            <person name="Jourda C."/>
            <person name="Santini S."/>
            <person name="Claverie J.-M."/>
        </authorList>
    </citation>
    <scope>NUCLEOTIDE SEQUENCE [LARGE SCALE GENOMIC DNA]</scope>
    <source>
        <strain evidence="4">IGS</strain>
    </source>
</reference>
<dbReference type="InterPro" id="IPR013783">
    <property type="entry name" value="Ig-like_fold"/>
</dbReference>
<feature type="domain" description="Autotransporter" evidence="3">
    <location>
        <begin position="2679"/>
        <end position="2934"/>
    </location>
</feature>
<feature type="compositionally biased region" description="Low complexity" evidence="1">
    <location>
        <begin position="1190"/>
        <end position="1202"/>
    </location>
</feature>
<dbReference type="Pfam" id="PF25564">
    <property type="entry name" value="DUF7933"/>
    <property type="match status" value="16"/>
</dbReference>
<dbReference type="SMART" id="SM00869">
    <property type="entry name" value="Autotransporter"/>
    <property type="match status" value="1"/>
</dbReference>
<gene>
    <name evidence="4" type="ORF">AIOL_001762</name>
</gene>
<comment type="caution">
    <text evidence="4">The sequence shown here is derived from an EMBL/GenBank/DDBJ whole genome shotgun (WGS) entry which is preliminary data.</text>
</comment>
<dbReference type="InterPro" id="IPR005546">
    <property type="entry name" value="Autotransporte_beta"/>
</dbReference>
<dbReference type="InterPro" id="IPR057693">
    <property type="entry name" value="DUF7933"/>
</dbReference>
<dbReference type="PROSITE" id="PS51208">
    <property type="entry name" value="AUTOTRANSPORTER"/>
    <property type="match status" value="1"/>
</dbReference>
<evidence type="ECO:0000313" key="5">
    <source>
        <dbReference type="Proteomes" id="UP000037178"/>
    </source>
</evidence>
<dbReference type="SUPFAM" id="SSF103515">
    <property type="entry name" value="Autotransporter"/>
    <property type="match status" value="1"/>
</dbReference>
<dbReference type="InterPro" id="IPR051172">
    <property type="entry name" value="Chlamydia_OmcB"/>
</dbReference>
<protein>
    <submittedName>
        <fullName evidence="4">Putative internalin</fullName>
    </submittedName>
</protein>
<sequence>MSIFSKLNRALSAIFFVAVAAAGSPSWAQPAFTVGFTPNSIAPSGTTRMIFTIDNSSGGAVTSMDFTNALPAGITVAVAPNAFTSCGGASASSATVTAMAGGSSIAMADGQLAPGATCTVEANVTATATATNGPATLNTSNGSSASASVGLTVDAAATAVGKAFAPTTIGIGGVSRLTLTVDNSAGANAQNFTLTDNLPAGMVLADPPNTATTCPVAQSQTLTGVGGGSILELQSTGGLVFTPSFMVVNALPAGTVCTVSADVTASVPGSLQNVTEPFLDSGSAAATLTVTGAPAGAPQLTKEFTDDPVAAGGSATLEFEILNRSRSDAASNIAFTDDMSALFGALAGTVTAIGTNTCGGTPSGVGTSSLSYSGGTVGAGLRCNITVTISVPAGVSTGSYTNTSTAVTADVGGMSLTGNAATANLSVLAALDLPPVLSFTTPDGNAGGVSTWSFTLSNAASSALTDGTFDVQMNPPLPFPTNASLPPMPDPPCGVGSSLSLAFLDTDQQALRLTGASLATSGAAGDSCTFDVDIGLNSDLPPLQYNFTSGAPSGTVNGATRTGTPASSSMTVGTNLNLSFAKSFLATAVPGGTVDLEFVITSSGDSTDATAISFTDDINAMLAGTSLNAVISNECGGNLTGTTNLSYTGGSLTGGTSCAIVTRLDVPAAAAIGTYTNTTSALSATPSGSSTVETFGTASADLTVAGLTFEKEFLTNTVLAGDTTTLRFTISNVHPTADATITSFTDNLQQNLTGLAATGGPSGNTCGGTLSGTTFLIYTGGSVTSGMSCTIDVEVLVPVGTADGSYGNTTSTLSATQGGGPVVVDPATDILNVQGLQIELSKAFTDDPVAPGDNATLEFTLSNLSSTEAISNIAFTDDLAAMLPGTTFASVAGNDCGATVGGTGTSTISVSGTSLAASATCTITVAVTVPGGAVDNTYTNTTSSVTGDIGGLAVTGDPATAQLSVSSILPLAFSKSFSGSVASGESGTLTFTLSNPNTTALSDLGFTDDLNAMLTGVVATSLPSAPCGLGSSITGTSSLTASGFSLDASGGSCTFDVGFSVPVTATGATYLNTTSELVSFGLSLAPPATANLIVTDPVADLSLAIADSPDPVTPGQNLVYTVTASNAGPQTAQSVAVNLPVPTGTTLVSTTGCAEDPSGAATCSLGNIASGGNAQYTLTVTVDAATSGTVSASGTVSSSTSDPVAGNNTATASTSAPATADISITKSDGVTSANSGGTTTYSIVVANAGPSADPAVSVADTFAADLGCATTSVAAGGATGNTAAFSGDIAETLSMPASSSVTYTATCDIAITATGTLSNTATATASVLDPNATNNSATDSDTALVAPVAMGFSKAFSPATIDQGANTTLTFTIDNTANAVAADNLNFTDGFPLGVDLSVAAPVVSSSTCGGTFNPVAGGGNLVFSGGSVAAGATCTVSVLLNARGSGTATNTSSQLGSFFPTPSAAATADITVNPAVAPTFAKAFGAATIEQGQTTTATFTINNSANSIEASSLQFSDTLPVELVVAATPNASTTCTGGTITATAGSGSILYSGGEVAAGATCTVTVTVDSLGSGSIANPSLNLTSSLPTATAAATPLTINPATAPGVAKTFTPSAITQGETSALSITIDNSANFLEMTGVAFTDAFPSGMVVGPTPGASNTCGGTFSASAGSGTISLSGGTVAAGATCSVGVTVRGNAAGTLTNPAFDVTSNIATGTAAATDLAVNPAAAPGFAKAFGAGTINQGGTVVATVSVDNSGNAADLSGMGFTDTLPAGLVIAATPAETNTCGGSLTANAGASTFALSGGALAGGGTCAVSVTLRALEAGSLTNPMFDLTSNIATATAASAILTVNAASAPVVAKGFAPAIINQGQTTTATVSIDNAANLIEATGVAFTDALPSGLVVAPTPAGSNTCGGTLTANAGASSFALSGGTIAEGASCQVTVALRALDGGTLTNPAFDVTSSIATGTVAATDLTVNAAAAPGFAKAFSVSTLDQGQSLTATVTIDNAPNAIEASNLAFTDALPAGLVIGTASGGGSLISTTCGGTASATTGASSFSLSGGTLAEGASCTVVVVLRAVGAGTLTNPAMDLTSSIATATSAPVSLTANAAAAPVVTKVFAPATIEQGQTTTATITIDNAGNSIEAASLAFTDTLPAGLQVAAVPNESNTCGGTLTAAAGTGAVSLSGGTLAEGASCAIAVDLRATLPGTLTNPGFDVTSSIATGSAAATDLTVNAAAAMGFAKAFAPATIDLGSSSTLTFTIDNSANAIEAASMAFTDSFPAGLIVSSAPAATNTCGGTFTATALSGLVSLSGGTLAAGTTCTLSVQVQALTTGSLDNTSSELTSDLPSASPVATASLTVNAVPITSAASFNPPIIELFELTELVFLFQNDADIDQILNFIQNLPAGLNVGGAATSRANAMAGTNVSTTCSGGTVTAVEGSTQVQISGATVPANGSCELKVNVIANAIGDFSNLVGDADLVVNTIARAFVTYVVTGSDGSYAFSSSATELNATVAVAGGTGTQGPLRSSEGSYSVAIAPPTGVAFDSGVCDDGDSSVDLANNAIALTLSPLESVTCTFTALSPVQQTVDVINQFLTKRADLILSTEPNLGARGRDRLGRGFGNASALSFANGDLKAMLPFTATMQPGNYSFKSSLLQVRQAAASVQLAHGSTKDAIYVPNYRFDAWFEAHHKEFDTGTNGTGHFTAAHIGADYVLNENLLIGAMVSFDSMEDDTAISSASGSGWLIGPYMTAKLAPNLYFDARLAGGASNNKVSPFNTYTDSFDTRRLLASASLSGDFQQGNWTISPTASLSYYRETQDSYIDSTGASIPSQTVELGQLKIGPTFTGRFLGDDGEIIAPYFSVDAIYNLGQTSGVTVTNPDTASTSGWRGRLKAGVTVTEENGTKLGIGATYDGLFRSDFDAWGLSFELEIPLQKPTAR</sequence>
<evidence type="ECO:0000313" key="4">
    <source>
        <dbReference type="EMBL" id="KMW56806.1"/>
    </source>
</evidence>
<accession>A0A0J9E1N2</accession>
<organism evidence="4 5">
    <name type="scientific">Candidatus Rhodobacter oscarellae</name>
    <dbReference type="NCBI Taxonomy" id="1675527"/>
    <lineage>
        <taxon>Bacteria</taxon>
        <taxon>Pseudomonadati</taxon>
        <taxon>Pseudomonadota</taxon>
        <taxon>Alphaproteobacteria</taxon>
        <taxon>Rhodobacterales</taxon>
        <taxon>Rhodobacter group</taxon>
        <taxon>Rhodobacter</taxon>
    </lineage>
</organism>